<dbReference type="Pfam" id="PF00089">
    <property type="entry name" value="Trypsin"/>
    <property type="match status" value="2"/>
</dbReference>
<dbReference type="Gene3D" id="2.40.10.10">
    <property type="entry name" value="Trypsin-like serine proteases"/>
    <property type="match status" value="3"/>
</dbReference>
<dbReference type="InterPro" id="IPR043504">
    <property type="entry name" value="Peptidase_S1_PA_chymotrypsin"/>
</dbReference>
<dbReference type="PROSITE" id="PS50240">
    <property type="entry name" value="TRYPSIN_DOM"/>
    <property type="match status" value="1"/>
</dbReference>
<dbReference type="SUPFAM" id="SSF50494">
    <property type="entry name" value="Trypsin-like serine proteases"/>
    <property type="match status" value="2"/>
</dbReference>
<evidence type="ECO:0000313" key="4">
    <source>
        <dbReference type="Proteomes" id="UP000092460"/>
    </source>
</evidence>
<dbReference type="InterPro" id="IPR009003">
    <property type="entry name" value="Peptidase_S1_PA"/>
</dbReference>
<dbReference type="AlphaFoldDB" id="A0A1B0B6U8"/>
<organism evidence="3 4">
    <name type="scientific">Glossina palpalis gambiensis</name>
    <dbReference type="NCBI Taxonomy" id="67801"/>
    <lineage>
        <taxon>Eukaryota</taxon>
        <taxon>Metazoa</taxon>
        <taxon>Ecdysozoa</taxon>
        <taxon>Arthropoda</taxon>
        <taxon>Hexapoda</taxon>
        <taxon>Insecta</taxon>
        <taxon>Pterygota</taxon>
        <taxon>Neoptera</taxon>
        <taxon>Endopterygota</taxon>
        <taxon>Diptera</taxon>
        <taxon>Brachycera</taxon>
        <taxon>Muscomorpha</taxon>
        <taxon>Hippoboscoidea</taxon>
        <taxon>Glossinidae</taxon>
        <taxon>Glossina</taxon>
    </lineage>
</organism>
<dbReference type="EnsemblMetazoa" id="GPPI020741-RA">
    <property type="protein sequence ID" value="GPPI020741-PA"/>
    <property type="gene ID" value="GPPI020741"/>
</dbReference>
<dbReference type="GO" id="GO:0004252">
    <property type="term" value="F:serine-type endopeptidase activity"/>
    <property type="evidence" value="ECO:0007669"/>
    <property type="project" value="InterPro"/>
</dbReference>
<protein>
    <recommendedName>
        <fullName evidence="2">Peptidase S1 domain-containing protein</fullName>
    </recommendedName>
</protein>
<reference evidence="3" key="2">
    <citation type="submission" date="2020-05" db="UniProtKB">
        <authorList>
            <consortium name="EnsemblMetazoa"/>
        </authorList>
    </citation>
    <scope>IDENTIFICATION</scope>
    <source>
        <strain evidence="3">IAEA</strain>
    </source>
</reference>
<evidence type="ECO:0000259" key="2">
    <source>
        <dbReference type="PROSITE" id="PS50240"/>
    </source>
</evidence>
<evidence type="ECO:0000313" key="3">
    <source>
        <dbReference type="EnsemblMetazoa" id="GPPI020741-PA"/>
    </source>
</evidence>
<dbReference type="Proteomes" id="UP000092460">
    <property type="component" value="Unassembled WGS sequence"/>
</dbReference>
<sequence length="616" mass="70010">MILLNQFVLYLKRQQHTDIKKNDSTLSAAYRTGGAHDKFIVARGWDDKFNYGYGVVLTKHIILTNTLPDLHEHIQRRAFLLLYRNMLKYLRKIYFLIFLNQCILRDLVHPRKHENLKIGEYDKYVVWRPHESSLDEPKLISMGVIVQPNIILTNSAQDLVNNAILINGTLMKKTSFIVHGKRESVRKLRFDDRYIRWRKAINLAETYPPNEFEPQLALIKLCHKIPLNSHYAAIAQLPKRMFKIGAKCVVLGLSKDNALASVLNADIVELDQCENDTLKLHESIVCVRLHYNGKQSHCEQIVDGSPLVCRGFIIGIGGMLKTCNVHSPRAFTGTFYHRVWLQAKIAEIDANTPILEEYSPLAKHIVVFGLIDGDQKYPKGLGVIIADNIVLTHYAEDLTEPGVHGLSENTTGFIIYGVLHVYNLKTIPRSNEIEWIEAKNLNGPHHPGQYKPQIALIKLNSTMNLESDKAEILPLPDKNMANGTECVVVGLGYEMMDRIVAIKAVVLNESYCKHEIPEINYSAICIDIPNPMGDYDQCDYFTGGAPLVCDGVLTAIVSAPCISQKPRPCTNIFDFRYWIQSTERSLRYFNSYSSLMKPFPEVPLILFISLIMHLQS</sequence>
<keyword evidence="1" id="KW-1015">Disulfide bond</keyword>
<dbReference type="GO" id="GO:0006508">
    <property type="term" value="P:proteolysis"/>
    <property type="evidence" value="ECO:0007669"/>
    <property type="project" value="InterPro"/>
</dbReference>
<dbReference type="InterPro" id="IPR001254">
    <property type="entry name" value="Trypsin_dom"/>
</dbReference>
<dbReference type="EMBL" id="JXJN01009236">
    <property type="status" value="NOT_ANNOTATED_CDS"/>
    <property type="molecule type" value="Genomic_DNA"/>
</dbReference>
<dbReference type="VEuPathDB" id="VectorBase:GPPI020741"/>
<dbReference type="PANTHER" id="PTHR24271:SF50">
    <property type="match status" value="1"/>
</dbReference>
<dbReference type="PANTHER" id="PTHR24271">
    <property type="entry name" value="KALLIKREIN-RELATED"/>
    <property type="match status" value="1"/>
</dbReference>
<accession>A0A1B0B6U8</accession>
<feature type="domain" description="Peptidase S1" evidence="2">
    <location>
        <begin position="446"/>
        <end position="584"/>
    </location>
</feature>
<proteinExistence type="predicted"/>
<dbReference type="SMART" id="SM00020">
    <property type="entry name" value="Tryp_SPc"/>
    <property type="match status" value="1"/>
</dbReference>
<dbReference type="STRING" id="67801.A0A1B0B6U8"/>
<keyword evidence="4" id="KW-1185">Reference proteome</keyword>
<reference evidence="4" key="1">
    <citation type="submission" date="2015-01" db="EMBL/GenBank/DDBJ databases">
        <authorList>
            <person name="Aksoy S."/>
            <person name="Warren W."/>
            <person name="Wilson R.K."/>
        </authorList>
    </citation>
    <scope>NUCLEOTIDE SEQUENCE [LARGE SCALE GENOMIC DNA]</scope>
    <source>
        <strain evidence="4">IAEA</strain>
    </source>
</reference>
<evidence type="ECO:0000256" key="1">
    <source>
        <dbReference type="ARBA" id="ARBA00023157"/>
    </source>
</evidence>
<name>A0A1B0B6U8_9MUSC</name>